<feature type="domain" description="4Fe4S-binding SPASM" evidence="1">
    <location>
        <begin position="64"/>
        <end position="122"/>
    </location>
</feature>
<reference evidence="2" key="1">
    <citation type="journal article" date="2014" name="Front. Microbiol.">
        <title>High frequency of phylogenetically diverse reductive dehalogenase-homologous genes in deep subseafloor sedimentary metagenomes.</title>
        <authorList>
            <person name="Kawai M."/>
            <person name="Futagami T."/>
            <person name="Toyoda A."/>
            <person name="Takaki Y."/>
            <person name="Nishi S."/>
            <person name="Hori S."/>
            <person name="Arai W."/>
            <person name="Tsubouchi T."/>
            <person name="Morono Y."/>
            <person name="Uchiyama I."/>
            <person name="Ito T."/>
            <person name="Fujiyama A."/>
            <person name="Inagaki F."/>
            <person name="Takami H."/>
        </authorList>
    </citation>
    <scope>NUCLEOTIDE SEQUENCE</scope>
    <source>
        <strain evidence="2">Expedition CK06-06</strain>
    </source>
</reference>
<dbReference type="SUPFAM" id="SSF102114">
    <property type="entry name" value="Radical SAM enzymes"/>
    <property type="match status" value="1"/>
</dbReference>
<dbReference type="Gene3D" id="3.20.20.70">
    <property type="entry name" value="Aldolase class I"/>
    <property type="match status" value="1"/>
</dbReference>
<dbReference type="InterPro" id="IPR013785">
    <property type="entry name" value="Aldolase_TIM"/>
</dbReference>
<dbReference type="AlphaFoldDB" id="X0SVB0"/>
<accession>X0SVB0</accession>
<protein>
    <recommendedName>
        <fullName evidence="1">4Fe4S-binding SPASM domain-containing protein</fullName>
    </recommendedName>
</protein>
<organism evidence="2">
    <name type="scientific">marine sediment metagenome</name>
    <dbReference type="NCBI Taxonomy" id="412755"/>
    <lineage>
        <taxon>unclassified sequences</taxon>
        <taxon>metagenomes</taxon>
        <taxon>ecological metagenomes</taxon>
    </lineage>
</organism>
<dbReference type="NCBIfam" id="TIGR04085">
    <property type="entry name" value="rSAM_more_4Fe4S"/>
    <property type="match status" value="1"/>
</dbReference>
<evidence type="ECO:0000313" key="2">
    <source>
        <dbReference type="EMBL" id="GAF84924.1"/>
    </source>
</evidence>
<feature type="non-terminal residue" evidence="2">
    <location>
        <position position="1"/>
    </location>
</feature>
<comment type="caution">
    <text evidence="2">The sequence shown here is derived from an EMBL/GenBank/DDBJ whole genome shotgun (WGS) entry which is preliminary data.</text>
</comment>
<sequence length="179" mass="20394">DNITHPMDVPLVLFPWIGAPQLTVEQQKWLFVLIVEKNKEYNGHNLIAQPQFMQFLEQEEEGVCEAGSDRLCITYNGEITPCHFDLDYILGSIGMPLDVLNINRERFLKIGKQIQPSCTYCPNAEVCRSGCYATNSYTGCPLKKQFTLKNYAYSNEIELDSFKTQISDIKGLLEESLIC</sequence>
<dbReference type="EMBL" id="BARS01004940">
    <property type="protein sequence ID" value="GAF84924.1"/>
    <property type="molecule type" value="Genomic_DNA"/>
</dbReference>
<proteinExistence type="predicted"/>
<dbReference type="InterPro" id="IPR023885">
    <property type="entry name" value="4Fe4S-binding_SPASM_dom"/>
</dbReference>
<dbReference type="InterPro" id="IPR058240">
    <property type="entry name" value="rSAM_sf"/>
</dbReference>
<dbReference type="Pfam" id="PF13186">
    <property type="entry name" value="SPASM"/>
    <property type="match status" value="1"/>
</dbReference>
<gene>
    <name evidence="2" type="ORF">S01H1_09667</name>
</gene>
<evidence type="ECO:0000259" key="1">
    <source>
        <dbReference type="Pfam" id="PF13186"/>
    </source>
</evidence>
<name>X0SVB0_9ZZZZ</name>